<reference evidence="2 3" key="1">
    <citation type="submission" date="2015-01" db="EMBL/GenBank/DDBJ databases">
        <title>Evolution of Trichinella species and genotypes.</title>
        <authorList>
            <person name="Korhonen P.K."/>
            <person name="Edoardo P."/>
            <person name="Giuseppe L.R."/>
            <person name="Gasser R.B."/>
        </authorList>
    </citation>
    <scope>NUCLEOTIDE SEQUENCE [LARGE SCALE GENOMIC DNA]</scope>
    <source>
        <strain evidence="2">ISS3</strain>
    </source>
</reference>
<accession>A0A0V1BV50</accession>
<evidence type="ECO:0000313" key="3">
    <source>
        <dbReference type="Proteomes" id="UP000054776"/>
    </source>
</evidence>
<gene>
    <name evidence="2" type="ORF">T01_12620</name>
</gene>
<dbReference type="InParanoid" id="A0A0V1BV50"/>
<keyword evidence="3" id="KW-1185">Reference proteome</keyword>
<feature type="region of interest" description="Disordered" evidence="1">
    <location>
        <begin position="1"/>
        <end position="28"/>
    </location>
</feature>
<proteinExistence type="predicted"/>
<evidence type="ECO:0000313" key="2">
    <source>
        <dbReference type="EMBL" id="KRY40790.1"/>
    </source>
</evidence>
<evidence type="ECO:0000256" key="1">
    <source>
        <dbReference type="SAM" id="MobiDB-lite"/>
    </source>
</evidence>
<sequence>MTEAARRKLFPPGSTRDNSSVELKRLRPDPSEISHKKWMKWDAVPGNQRTNWLAVLSSACFQGTPLRAPYAGTGDSRKGTPAGGKCDRDRGRPAENS</sequence>
<dbReference type="EMBL" id="JYDH01000011">
    <property type="protein sequence ID" value="KRY40790.1"/>
    <property type="molecule type" value="Genomic_DNA"/>
</dbReference>
<protein>
    <submittedName>
        <fullName evidence="2">Uncharacterized protein</fullName>
    </submittedName>
</protein>
<feature type="region of interest" description="Disordered" evidence="1">
    <location>
        <begin position="64"/>
        <end position="97"/>
    </location>
</feature>
<feature type="compositionally biased region" description="Basic and acidic residues" evidence="1">
    <location>
        <begin position="85"/>
        <end position="97"/>
    </location>
</feature>
<comment type="caution">
    <text evidence="2">The sequence shown here is derived from an EMBL/GenBank/DDBJ whole genome shotgun (WGS) entry which is preliminary data.</text>
</comment>
<dbReference type="Proteomes" id="UP000054776">
    <property type="component" value="Unassembled WGS sequence"/>
</dbReference>
<name>A0A0V1BV50_TRISP</name>
<dbReference type="AlphaFoldDB" id="A0A0V1BV50"/>
<organism evidence="2 3">
    <name type="scientific">Trichinella spiralis</name>
    <name type="common">Trichina worm</name>
    <dbReference type="NCBI Taxonomy" id="6334"/>
    <lineage>
        <taxon>Eukaryota</taxon>
        <taxon>Metazoa</taxon>
        <taxon>Ecdysozoa</taxon>
        <taxon>Nematoda</taxon>
        <taxon>Enoplea</taxon>
        <taxon>Dorylaimia</taxon>
        <taxon>Trichinellida</taxon>
        <taxon>Trichinellidae</taxon>
        <taxon>Trichinella</taxon>
    </lineage>
</organism>